<evidence type="ECO:0000256" key="2">
    <source>
        <dbReference type="ARBA" id="ARBA00022833"/>
    </source>
</evidence>
<dbReference type="EMBL" id="BLJN01000005">
    <property type="protein sequence ID" value="GFE83037.1"/>
    <property type="molecule type" value="Genomic_DNA"/>
</dbReference>
<sequence>MSNIIRLPLTPATTPVMHDRDCLHRFLFEHYPIRGHIVHLDASWRALLEHREYPPVIRDTLGEAVAASVLLAATLKFDGMLSLQLKGQGPMHLMLAQCSDALGVRAVARYKDADFRPDLASLSGEGSLTVTVENEDLSQRYQGIVPLNGERLSDCLRNYFETSEQLPTRLWLHADEHGASGLLLQRLSDDSVKSRTVGSRAHEMNRAEIEDAWNRVQLLGDTLKPEELQTLSDRNILRRLFAEDDVRLFESAPVFFKCRCSRERVVGMLKALGPEEVRSVLAEQGHVEVRCDFCNRAYRFDSVDVEQLFANAATPTTDAPDRRH</sequence>
<dbReference type="InterPro" id="IPR016154">
    <property type="entry name" value="Heat_shock_Hsp33_C"/>
</dbReference>
<keyword evidence="5 6" id="KW-0676">Redox-active center</keyword>
<dbReference type="Pfam" id="PF01430">
    <property type="entry name" value="HSP33"/>
    <property type="match status" value="1"/>
</dbReference>
<dbReference type="Gene3D" id="1.10.287.480">
    <property type="entry name" value="helix hairpin bin"/>
    <property type="match status" value="1"/>
</dbReference>
<dbReference type="Gene3D" id="3.55.30.10">
    <property type="entry name" value="Hsp33 domain"/>
    <property type="match status" value="1"/>
</dbReference>
<evidence type="ECO:0000256" key="3">
    <source>
        <dbReference type="ARBA" id="ARBA00023157"/>
    </source>
</evidence>
<comment type="function">
    <text evidence="6">Redox regulated molecular chaperone. Protects both thermally unfolding and oxidatively damaged proteins from irreversible aggregation. Plays an important role in the bacterial defense system toward oxidative stress.</text>
</comment>
<accession>A0A829YIA8</accession>
<evidence type="ECO:0000256" key="1">
    <source>
        <dbReference type="ARBA" id="ARBA00022490"/>
    </source>
</evidence>
<dbReference type="GO" id="GO:0044183">
    <property type="term" value="F:protein folding chaperone"/>
    <property type="evidence" value="ECO:0007669"/>
    <property type="project" value="TreeGrafter"/>
</dbReference>
<organism evidence="7 8">
    <name type="scientific">Steroidobacter agaridevorans</name>
    <dbReference type="NCBI Taxonomy" id="2695856"/>
    <lineage>
        <taxon>Bacteria</taxon>
        <taxon>Pseudomonadati</taxon>
        <taxon>Pseudomonadota</taxon>
        <taxon>Gammaproteobacteria</taxon>
        <taxon>Steroidobacterales</taxon>
        <taxon>Steroidobacteraceae</taxon>
        <taxon>Steroidobacter</taxon>
    </lineage>
</organism>
<dbReference type="SUPFAM" id="SSF64397">
    <property type="entry name" value="Hsp33 domain"/>
    <property type="match status" value="1"/>
</dbReference>
<keyword evidence="3 6" id="KW-1015">Disulfide bond</keyword>
<dbReference type="Gene3D" id="3.90.1280.10">
    <property type="entry name" value="HSP33 redox switch-like"/>
    <property type="match status" value="1"/>
</dbReference>
<dbReference type="CDD" id="cd00498">
    <property type="entry name" value="Hsp33"/>
    <property type="match status" value="1"/>
</dbReference>
<proteinExistence type="inferred from homology"/>
<dbReference type="PANTHER" id="PTHR30111">
    <property type="entry name" value="33 KDA CHAPERONIN"/>
    <property type="match status" value="1"/>
</dbReference>
<comment type="PTM">
    <text evidence="6">Under oxidizing conditions two disulfide bonds are formed involving the reactive cysteines. Under reducing conditions zinc is bound to the reactive cysteines and the protein is inactive.</text>
</comment>
<name>A0A829YIA8_9GAMM</name>
<evidence type="ECO:0000313" key="7">
    <source>
        <dbReference type="EMBL" id="GFE83037.1"/>
    </source>
</evidence>
<feature type="disulfide bond" description="Redox-active" evidence="6">
    <location>
        <begin position="291"/>
        <end position="294"/>
    </location>
</feature>
<keyword evidence="8" id="KW-1185">Reference proteome</keyword>
<comment type="subcellular location">
    <subcellularLocation>
        <location evidence="6">Cytoplasm</location>
    </subcellularLocation>
</comment>
<protein>
    <recommendedName>
        <fullName evidence="6">33 kDa chaperonin</fullName>
    </recommendedName>
    <alternativeName>
        <fullName evidence="6">Heat shock protein 33 homolog</fullName>
        <shortName evidence="6">HSP33</shortName>
    </alternativeName>
</protein>
<dbReference type="HAMAP" id="MF_00117">
    <property type="entry name" value="HslO"/>
    <property type="match status" value="1"/>
</dbReference>
<dbReference type="InterPro" id="IPR016153">
    <property type="entry name" value="Heat_shock_Hsp33_N"/>
</dbReference>
<keyword evidence="1 6" id="KW-0963">Cytoplasm</keyword>
<dbReference type="InterPro" id="IPR000397">
    <property type="entry name" value="Heat_shock_Hsp33"/>
</dbReference>
<dbReference type="PIRSF" id="PIRSF005261">
    <property type="entry name" value="Heat_shock_Hsp33"/>
    <property type="match status" value="1"/>
</dbReference>
<dbReference type="NCBIfam" id="NF001033">
    <property type="entry name" value="PRK00114.1"/>
    <property type="match status" value="1"/>
</dbReference>
<dbReference type="AlphaFoldDB" id="A0A829YIA8"/>
<dbReference type="PANTHER" id="PTHR30111:SF1">
    <property type="entry name" value="33 KDA CHAPERONIN"/>
    <property type="match status" value="1"/>
</dbReference>
<evidence type="ECO:0000256" key="5">
    <source>
        <dbReference type="ARBA" id="ARBA00023284"/>
    </source>
</evidence>
<keyword evidence="4 6" id="KW-0143">Chaperone</keyword>
<evidence type="ECO:0000256" key="4">
    <source>
        <dbReference type="ARBA" id="ARBA00023186"/>
    </source>
</evidence>
<comment type="similarity">
    <text evidence="6">Belongs to the HSP33 family.</text>
</comment>
<feature type="disulfide bond" description="Redox-active" evidence="6">
    <location>
        <begin position="258"/>
        <end position="260"/>
    </location>
</feature>
<comment type="caution">
    <text evidence="7">The sequence shown here is derived from an EMBL/GenBank/DDBJ whole genome shotgun (WGS) entry which is preliminary data.</text>
</comment>
<reference evidence="8" key="1">
    <citation type="submission" date="2020-01" db="EMBL/GenBank/DDBJ databases">
        <title>'Steroidobacter agaridevorans' sp. nov., agar-degrading bacteria isolated from rhizosphere soils.</title>
        <authorList>
            <person name="Ikenaga M."/>
            <person name="Kataoka M."/>
            <person name="Murouchi A."/>
            <person name="Katsuragi S."/>
            <person name="Sakai M."/>
        </authorList>
    </citation>
    <scope>NUCLEOTIDE SEQUENCE [LARGE SCALE GENOMIC DNA]</scope>
    <source>
        <strain evidence="8">YU21-B</strain>
    </source>
</reference>
<dbReference type="SUPFAM" id="SSF118352">
    <property type="entry name" value="HSP33 redox switch-like"/>
    <property type="match status" value="1"/>
</dbReference>
<dbReference type="GO" id="GO:0005737">
    <property type="term" value="C:cytoplasm"/>
    <property type="evidence" value="ECO:0007669"/>
    <property type="project" value="UniProtKB-SubCell"/>
</dbReference>
<dbReference type="GO" id="GO:0051082">
    <property type="term" value="F:unfolded protein binding"/>
    <property type="evidence" value="ECO:0007669"/>
    <property type="project" value="UniProtKB-UniRule"/>
</dbReference>
<gene>
    <name evidence="6 7" type="primary">hslO</name>
    <name evidence="7" type="ORF">GCM10011487_50370</name>
</gene>
<dbReference type="RefSeq" id="WP_202624090.1">
    <property type="nucleotide sequence ID" value="NZ_BLJN01000005.1"/>
</dbReference>
<evidence type="ECO:0000313" key="8">
    <source>
        <dbReference type="Proteomes" id="UP000445000"/>
    </source>
</evidence>
<dbReference type="InterPro" id="IPR023212">
    <property type="entry name" value="Hsp33_helix_hairpin_bin_dom_sf"/>
</dbReference>
<keyword evidence="2 6" id="KW-0862">Zinc</keyword>
<evidence type="ECO:0000256" key="6">
    <source>
        <dbReference type="HAMAP-Rule" id="MF_00117"/>
    </source>
</evidence>
<dbReference type="Proteomes" id="UP000445000">
    <property type="component" value="Unassembled WGS sequence"/>
</dbReference>
<dbReference type="GO" id="GO:0042026">
    <property type="term" value="P:protein refolding"/>
    <property type="evidence" value="ECO:0007669"/>
    <property type="project" value="TreeGrafter"/>
</dbReference>